<keyword evidence="3" id="KW-0378">Hydrolase</keyword>
<reference evidence="3 4" key="1">
    <citation type="submission" date="2024-07" db="EMBL/GenBank/DDBJ databases">
        <title>Uliginosibacterium flavum JJ3220;KACC:17644.</title>
        <authorList>
            <person name="Kim M.K."/>
        </authorList>
    </citation>
    <scope>NUCLEOTIDE SEQUENCE [LARGE SCALE GENOMIC DNA]</scope>
    <source>
        <strain evidence="3 4">KACC:17644</strain>
    </source>
</reference>
<dbReference type="Pfam" id="PF14343">
    <property type="entry name" value="PrcB_C"/>
    <property type="match status" value="1"/>
</dbReference>
<proteinExistence type="predicted"/>
<dbReference type="GO" id="GO:0006508">
    <property type="term" value="P:proteolysis"/>
    <property type="evidence" value="ECO:0007669"/>
    <property type="project" value="UniProtKB-KW"/>
</dbReference>
<feature type="signal peptide" evidence="1">
    <location>
        <begin position="1"/>
        <end position="20"/>
    </location>
</feature>
<sequence length="157" mass="17329">MRPVLLLIGLFACMALPALAGPVIETRFSEQCALNSNEPALRVFDDAASWHAFRAETPLPAFSRRLDWRRQRVLVFTVGIRPTPGYSLTLKASRLRRSDQTLLLDVAEQGPPADAFLPQMLTQPCLAIVLRKAAWRHVQVSDVDSGRGLLIGPESGI</sequence>
<evidence type="ECO:0000313" key="3">
    <source>
        <dbReference type="EMBL" id="MET7014186.1"/>
    </source>
</evidence>
<gene>
    <name evidence="3" type="ORF">ABXR19_08280</name>
</gene>
<dbReference type="Proteomes" id="UP001549691">
    <property type="component" value="Unassembled WGS sequence"/>
</dbReference>
<keyword evidence="1" id="KW-0732">Signal</keyword>
<accession>A0ABV2TJT5</accession>
<feature type="domain" description="PrcB C-terminal" evidence="2">
    <location>
        <begin position="73"/>
        <end position="130"/>
    </location>
</feature>
<dbReference type="EMBL" id="JBEWZI010000007">
    <property type="protein sequence ID" value="MET7014186.1"/>
    <property type="molecule type" value="Genomic_DNA"/>
</dbReference>
<dbReference type="InterPro" id="IPR025748">
    <property type="entry name" value="PrcB_C_dom"/>
</dbReference>
<dbReference type="GO" id="GO:0008233">
    <property type="term" value="F:peptidase activity"/>
    <property type="evidence" value="ECO:0007669"/>
    <property type="project" value="UniProtKB-KW"/>
</dbReference>
<dbReference type="RefSeq" id="WP_354600646.1">
    <property type="nucleotide sequence ID" value="NZ_JBEWZI010000007.1"/>
</dbReference>
<keyword evidence="4" id="KW-1185">Reference proteome</keyword>
<keyword evidence="3" id="KW-0645">Protease</keyword>
<organism evidence="3 4">
    <name type="scientific">Uliginosibacterium flavum</name>
    <dbReference type="NCBI Taxonomy" id="1396831"/>
    <lineage>
        <taxon>Bacteria</taxon>
        <taxon>Pseudomonadati</taxon>
        <taxon>Pseudomonadota</taxon>
        <taxon>Betaproteobacteria</taxon>
        <taxon>Rhodocyclales</taxon>
        <taxon>Zoogloeaceae</taxon>
        <taxon>Uliginosibacterium</taxon>
    </lineage>
</organism>
<evidence type="ECO:0000259" key="2">
    <source>
        <dbReference type="Pfam" id="PF14343"/>
    </source>
</evidence>
<feature type="chain" id="PRO_5046121822" evidence="1">
    <location>
        <begin position="21"/>
        <end position="157"/>
    </location>
</feature>
<comment type="caution">
    <text evidence="3">The sequence shown here is derived from an EMBL/GenBank/DDBJ whole genome shotgun (WGS) entry which is preliminary data.</text>
</comment>
<protein>
    <submittedName>
        <fullName evidence="3">Protease complex subunit PrcB family protein</fullName>
    </submittedName>
</protein>
<evidence type="ECO:0000256" key="1">
    <source>
        <dbReference type="SAM" id="SignalP"/>
    </source>
</evidence>
<evidence type="ECO:0000313" key="4">
    <source>
        <dbReference type="Proteomes" id="UP001549691"/>
    </source>
</evidence>
<name>A0ABV2TJT5_9RHOO</name>